<keyword evidence="11" id="KW-1185">Reference proteome</keyword>
<evidence type="ECO:0000313" key="10">
    <source>
        <dbReference type="EMBL" id="PWA17078.1"/>
    </source>
</evidence>
<feature type="domain" description="RING-type" evidence="7">
    <location>
        <begin position="735"/>
        <end position="775"/>
    </location>
</feature>
<evidence type="ECO:0000256" key="4">
    <source>
        <dbReference type="PROSITE-ProRule" id="PRU00024"/>
    </source>
</evidence>
<evidence type="ECO:0000256" key="2">
    <source>
        <dbReference type="ARBA" id="ARBA00022771"/>
    </source>
</evidence>
<gene>
    <name evidence="10" type="ORF">CCH79_00013276</name>
</gene>
<feature type="region of interest" description="Disordered" evidence="6">
    <location>
        <begin position="799"/>
        <end position="842"/>
    </location>
</feature>
<evidence type="ECO:0000259" key="7">
    <source>
        <dbReference type="PROSITE" id="PS50089"/>
    </source>
</evidence>
<dbReference type="PROSITE" id="PS50188">
    <property type="entry name" value="B302_SPRY"/>
    <property type="match status" value="3"/>
</dbReference>
<dbReference type="Gene3D" id="3.30.40.10">
    <property type="entry name" value="Zinc/RING finger domain, C3HC4 (zinc finger)"/>
    <property type="match status" value="2"/>
</dbReference>
<dbReference type="InterPro" id="IPR001870">
    <property type="entry name" value="B30.2/SPRY"/>
</dbReference>
<keyword evidence="5" id="KW-0175">Coiled coil</keyword>
<dbReference type="InterPro" id="IPR013320">
    <property type="entry name" value="ConA-like_dom_sf"/>
</dbReference>
<feature type="coiled-coil region" evidence="5">
    <location>
        <begin position="394"/>
        <end position="424"/>
    </location>
</feature>
<dbReference type="InterPro" id="IPR013083">
    <property type="entry name" value="Znf_RING/FYVE/PHD"/>
</dbReference>
<dbReference type="PROSITE" id="PS00518">
    <property type="entry name" value="ZF_RING_1"/>
    <property type="match status" value="2"/>
</dbReference>
<name>A0A315V098_GAMAF</name>
<accession>A0A315V098</accession>
<feature type="domain" description="B box-type" evidence="8">
    <location>
        <begin position="346"/>
        <end position="386"/>
    </location>
</feature>
<evidence type="ECO:0008006" key="12">
    <source>
        <dbReference type="Google" id="ProtNLM"/>
    </source>
</evidence>
<feature type="compositionally biased region" description="Pro residues" evidence="6">
    <location>
        <begin position="803"/>
        <end position="816"/>
    </location>
</feature>
<dbReference type="InterPro" id="IPR043136">
    <property type="entry name" value="B30.2/SPRY_sf"/>
</dbReference>
<evidence type="ECO:0000259" key="8">
    <source>
        <dbReference type="PROSITE" id="PS50119"/>
    </source>
</evidence>
<feature type="coiled-coil region" evidence="5">
    <location>
        <begin position="459"/>
        <end position="486"/>
    </location>
</feature>
<dbReference type="InterPro" id="IPR027370">
    <property type="entry name" value="Znf-RING_euk"/>
</dbReference>
<dbReference type="CDD" id="cd19756">
    <property type="entry name" value="Bbox2"/>
    <property type="match status" value="1"/>
</dbReference>
<protein>
    <recommendedName>
        <fullName evidence="12">RING-type E3 ubiquitin transferase</fullName>
    </recommendedName>
</protein>
<organism evidence="10 11">
    <name type="scientific">Gambusia affinis</name>
    <name type="common">Western mosquitofish</name>
    <name type="synonym">Heterandria affinis</name>
    <dbReference type="NCBI Taxonomy" id="33528"/>
    <lineage>
        <taxon>Eukaryota</taxon>
        <taxon>Metazoa</taxon>
        <taxon>Chordata</taxon>
        <taxon>Craniata</taxon>
        <taxon>Vertebrata</taxon>
        <taxon>Euteleostomi</taxon>
        <taxon>Actinopterygii</taxon>
        <taxon>Neopterygii</taxon>
        <taxon>Teleostei</taxon>
        <taxon>Neoteleostei</taxon>
        <taxon>Acanthomorphata</taxon>
        <taxon>Ovalentaria</taxon>
        <taxon>Atherinomorphae</taxon>
        <taxon>Cyprinodontiformes</taxon>
        <taxon>Poeciliidae</taxon>
        <taxon>Poeciliinae</taxon>
        <taxon>Gambusia</taxon>
    </lineage>
</organism>
<comment type="caution">
    <text evidence="10">The sequence shown here is derived from an EMBL/GenBank/DDBJ whole genome shotgun (WGS) entry which is preliminary data.</text>
</comment>
<dbReference type="InterPro" id="IPR006574">
    <property type="entry name" value="PRY"/>
</dbReference>
<dbReference type="Pfam" id="PF00622">
    <property type="entry name" value="SPRY"/>
    <property type="match status" value="3"/>
</dbReference>
<dbReference type="PANTHER" id="PTHR24103">
    <property type="entry name" value="E3 UBIQUITIN-PROTEIN LIGASE TRIM"/>
    <property type="match status" value="1"/>
</dbReference>
<feature type="domain" description="RING-type" evidence="7">
    <location>
        <begin position="156"/>
        <end position="196"/>
    </location>
</feature>
<dbReference type="SMART" id="SM00184">
    <property type="entry name" value="RING"/>
    <property type="match status" value="2"/>
</dbReference>
<evidence type="ECO:0000313" key="11">
    <source>
        <dbReference type="Proteomes" id="UP000250572"/>
    </source>
</evidence>
<evidence type="ECO:0000259" key="9">
    <source>
        <dbReference type="PROSITE" id="PS50188"/>
    </source>
</evidence>
<feature type="domain" description="B30.2/SPRY" evidence="9">
    <location>
        <begin position="128"/>
        <end position="331"/>
    </location>
</feature>
<dbReference type="SMART" id="SM00589">
    <property type="entry name" value="PRY"/>
    <property type="match status" value="2"/>
</dbReference>
<dbReference type="InterPro" id="IPR003877">
    <property type="entry name" value="SPRY_dom"/>
</dbReference>
<dbReference type="InterPro" id="IPR001841">
    <property type="entry name" value="Znf_RING"/>
</dbReference>
<dbReference type="PRINTS" id="PR01407">
    <property type="entry name" value="BUTYPHLNCDUF"/>
</dbReference>
<dbReference type="Pfam" id="PF15227">
    <property type="entry name" value="zf-C3HC4_4"/>
    <property type="match status" value="1"/>
</dbReference>
<feature type="domain" description="B30.2/SPRY" evidence="9">
    <location>
        <begin position="535"/>
        <end position="727"/>
    </location>
</feature>
<proteinExistence type="predicted"/>
<feature type="domain" description="B30.2/SPRY" evidence="9">
    <location>
        <begin position="1038"/>
        <end position="1217"/>
    </location>
</feature>
<keyword evidence="2 4" id="KW-0863">Zinc-finger</keyword>
<dbReference type="Gene3D" id="3.30.160.60">
    <property type="entry name" value="Classic Zinc Finger"/>
    <property type="match status" value="2"/>
</dbReference>
<dbReference type="AlphaFoldDB" id="A0A315V098"/>
<dbReference type="EMBL" id="NHOQ01002408">
    <property type="protein sequence ID" value="PWA17078.1"/>
    <property type="molecule type" value="Genomic_DNA"/>
</dbReference>
<dbReference type="Gene3D" id="2.60.120.920">
    <property type="match status" value="3"/>
</dbReference>
<feature type="non-terminal residue" evidence="10">
    <location>
        <position position="1217"/>
    </location>
</feature>
<dbReference type="InterPro" id="IPR003879">
    <property type="entry name" value="Butyrophylin_SPRY"/>
</dbReference>
<keyword evidence="3" id="KW-0862">Zinc</keyword>
<dbReference type="Pfam" id="PF13445">
    <property type="entry name" value="zf-RING_UBOX"/>
    <property type="match status" value="1"/>
</dbReference>
<dbReference type="Pfam" id="PF13765">
    <property type="entry name" value="PRY"/>
    <property type="match status" value="2"/>
</dbReference>
<feature type="domain" description="B box-type" evidence="8">
    <location>
        <begin position="849"/>
        <end position="889"/>
    </location>
</feature>
<dbReference type="CDD" id="cd12893">
    <property type="entry name" value="SPRY_PRY_TRIM35"/>
    <property type="match status" value="1"/>
</dbReference>
<dbReference type="SMART" id="SM00336">
    <property type="entry name" value="BBOX"/>
    <property type="match status" value="2"/>
</dbReference>
<evidence type="ECO:0000256" key="6">
    <source>
        <dbReference type="SAM" id="MobiDB-lite"/>
    </source>
</evidence>
<evidence type="ECO:0000256" key="3">
    <source>
        <dbReference type="ARBA" id="ARBA00022833"/>
    </source>
</evidence>
<evidence type="ECO:0000256" key="1">
    <source>
        <dbReference type="ARBA" id="ARBA00022723"/>
    </source>
</evidence>
<dbReference type="PROSITE" id="PS50119">
    <property type="entry name" value="ZF_BBOX"/>
    <property type="match status" value="2"/>
</dbReference>
<dbReference type="InterPro" id="IPR017907">
    <property type="entry name" value="Znf_RING_CS"/>
</dbReference>
<reference evidence="10 11" key="1">
    <citation type="journal article" date="2018" name="G3 (Bethesda)">
        <title>A High-Quality Reference Genome for the Invasive Mosquitofish Gambusia affinis Using a Chicago Library.</title>
        <authorList>
            <person name="Hoffberg S.L."/>
            <person name="Troendle N.J."/>
            <person name="Glenn T.C."/>
            <person name="Mahmud O."/>
            <person name="Louha S."/>
            <person name="Chalopin D."/>
            <person name="Bennetzen J.L."/>
            <person name="Mauricio R."/>
        </authorList>
    </citation>
    <scope>NUCLEOTIDE SEQUENCE [LARGE SCALE GENOMIC DNA]</scope>
    <source>
        <strain evidence="10">NE01/NJP1002.9</strain>
        <tissue evidence="10">Muscle</tissue>
    </source>
</reference>
<keyword evidence="1" id="KW-0479">Metal-binding</keyword>
<dbReference type="InterPro" id="IPR000315">
    <property type="entry name" value="Znf_B-box"/>
</dbReference>
<evidence type="ECO:0000256" key="5">
    <source>
        <dbReference type="SAM" id="Coils"/>
    </source>
</evidence>
<dbReference type="GO" id="GO:0008270">
    <property type="term" value="F:zinc ion binding"/>
    <property type="evidence" value="ECO:0007669"/>
    <property type="project" value="UniProtKB-KW"/>
</dbReference>
<dbReference type="SUPFAM" id="SSF57845">
    <property type="entry name" value="B-box zinc-binding domain"/>
    <property type="match status" value="2"/>
</dbReference>
<dbReference type="PROSITE" id="PS50089">
    <property type="entry name" value="ZF_RING_2"/>
    <property type="match status" value="2"/>
</dbReference>
<sequence length="1217" mass="138755">MKLKWRQELTGAALYLPAPRTGAPSMLWKHCSANTQKHTTREVRILTAVRPEPRRMEVQRVFLAQKCALALEALGETVGIEWGDIRPSFCCGEARYGSAGFTPSSEYEGRRPLMTPLQGPDSKLQPKLQKRLVSVVVEILGHKMAERALFDRFLSCHVCTETFRDPVSLSCNHSFCSSCLQEFWEKTGNKNCPICKRSSKEDPSINFSLKELADFWVVEVGDHPQWIVGLVKESVDRKGERSPTAHYGIWCLSCRDGKYTNGDGKTLDEKKSLQRIRVQLDYDMGDVSFYNLENKTHIYTFRETFTENLFPFFSVGKAADAKTSNLKICQTEICLQQTSSERKKQPKMGLCSKHPQVPHLFCEDEQRAVCPVCEFSLHQSHKVVPMEQAVGGLKRQLKSDLKSLQDKKENYKQMEKTYDEMTGHITKQVSSTEKQIRAEFNKLHQFLKEEEESRLAALWEEEEQKKKTIKKKIKKIEEQIISLSESIFAGKEELQKDNMSFLSGYETAQSRVRGQSSLPDPQLVSGALIDVAKHLGNLSFRVWEKMKDKVHFSPIILDPNTASRWLSLSDDLTSVRRCETKEKLPDNPERNINYTNVFGSEAFGSGKHSWEVEVGDHPRWNIGLVKESVDRKGETEALPKYGIWCLVHGDGKYTDGEAKVVTMKQSLRKIKVQLNYDRGEVSFYDSEDMSHIHTHRDTFTEKLLPYFCVGKTGEVESTSIKKMADSAVFQSYLNCPVCAGTLKDPVSLSCSHNFCASCLQRFWQESRSRNCPVCRRRSSRENLSVNYTLKELANSFAGRQAPEPTPWLQPPEPTPRLQPSGPSLRLQPPEPSPWLQPSEPSPWLQPEQKLIVVCSIHPDDPKYFCKDEQRAVCHMCEFTLHQNHKVVPIDQAINELKVLLRSDLKSLQDKRNWNMQAEKAYSEMAEHLKIQVLTTESQIRAEFNKLHQFLKQEEESRLAALREEEELKGTTINRFLGRIQEQISLLTDSIYAIEEDLRKTVLPFLSTYKATQSKARSHRSLPDPQLVPGALIDVAKHLGNLSFKVWEKMKGKALFSPVILDPNTAHPSLYLSDDLTGVKCGETWQQLPDNPERNIKYANVFGSEGYGSGKHSWEVEVGDHPDWIIGLVKESFDRKRETFASAKFGVLVLVHRGGKYSNGAGKAVTVRRNLQRIRIHLDYNGGEVSFYSCDDRSLLCSHKDTFTEKLFPYFCIGKAGE</sequence>
<dbReference type="FunFam" id="2.60.120.920:FF:000004">
    <property type="entry name" value="Butyrophilin subfamily 1 member A1"/>
    <property type="match status" value="1"/>
</dbReference>
<dbReference type="SMART" id="SM00449">
    <property type="entry name" value="SPRY"/>
    <property type="match status" value="3"/>
</dbReference>
<dbReference type="SUPFAM" id="SSF49899">
    <property type="entry name" value="Concanavalin A-like lectins/glucanases"/>
    <property type="match status" value="3"/>
</dbReference>
<dbReference type="InterPro" id="IPR050143">
    <property type="entry name" value="TRIM/RBCC"/>
</dbReference>
<dbReference type="SUPFAM" id="SSF57850">
    <property type="entry name" value="RING/U-box"/>
    <property type="match status" value="2"/>
</dbReference>
<dbReference type="STRING" id="33528.ENSGAFP00000009467"/>
<dbReference type="Proteomes" id="UP000250572">
    <property type="component" value="Unassembled WGS sequence"/>
</dbReference>
<dbReference type="Pfam" id="PF00643">
    <property type="entry name" value="zf-B_box"/>
    <property type="match status" value="2"/>
</dbReference>